<dbReference type="InterPro" id="IPR000709">
    <property type="entry name" value="Leu_Ile_Val-bd"/>
</dbReference>
<evidence type="ECO:0000256" key="1">
    <source>
        <dbReference type="ARBA" id="ARBA00010062"/>
    </source>
</evidence>
<dbReference type="EMBL" id="FXAF01000002">
    <property type="protein sequence ID" value="SMF12048.1"/>
    <property type="molecule type" value="Genomic_DNA"/>
</dbReference>
<evidence type="ECO:0000313" key="7">
    <source>
        <dbReference type="EMBL" id="SMF12048.1"/>
    </source>
</evidence>
<dbReference type="AlphaFoldDB" id="A0A1X7DAR3"/>
<dbReference type="InterPro" id="IPR051010">
    <property type="entry name" value="BCAA_transport"/>
</dbReference>
<reference evidence="8" key="1">
    <citation type="submission" date="2017-04" db="EMBL/GenBank/DDBJ databases">
        <authorList>
            <person name="Varghese N."/>
            <person name="Submissions S."/>
        </authorList>
    </citation>
    <scope>NUCLEOTIDE SEQUENCE [LARGE SCALE GENOMIC DNA]</scope>
    <source>
        <strain evidence="8">B4P</strain>
    </source>
</reference>
<keyword evidence="4" id="KW-0029">Amino-acid transport</keyword>
<evidence type="ECO:0000256" key="2">
    <source>
        <dbReference type="ARBA" id="ARBA00022448"/>
    </source>
</evidence>
<dbReference type="Proteomes" id="UP000192903">
    <property type="component" value="Unassembled WGS sequence"/>
</dbReference>
<feature type="signal peptide" evidence="5">
    <location>
        <begin position="1"/>
        <end position="28"/>
    </location>
</feature>
<gene>
    <name evidence="7" type="ORF">SAMN02982989_5299</name>
</gene>
<evidence type="ECO:0000256" key="5">
    <source>
        <dbReference type="SAM" id="SignalP"/>
    </source>
</evidence>
<dbReference type="Pfam" id="PF13458">
    <property type="entry name" value="Peripla_BP_6"/>
    <property type="match status" value="1"/>
</dbReference>
<dbReference type="Gene3D" id="3.40.50.2300">
    <property type="match status" value="2"/>
</dbReference>
<sequence>MEFPGRFKHFVGMACFAAGMALSAEAMADTIKVGILGSFSGPYASWGVQFRNALDLYQEQHQSKAAGHDVELIYRDVGGNEPARAKQLAQELVVRDGVQYIIGLEFTPTILAVADIATEAEVPIINLNSGTSSVTRASEFLTRTGFTQWQVAAPAGEYAFDQGKKTAVIVSADYAPGKDALDSFRYGFEKKGGKILEEIKVPLGTTDFSTYLLRIQEAKPDVALVFMPVGPMSVGFLKAYVDRGLLKAGIDVYVGAEVQETDLPALGDAAVGIHSVFTYSPYQDNPENTAFVEALTKKYGAKGLPNLATVAAYDGLALVYHMIEATKGKKDGTAAMDSIKGLTIQSPRGPVTIDAKTRDIIQNVYLRVVEKRADGVLYNKTLATQEAVKDPWKELNPE</sequence>
<proteinExistence type="inferred from homology"/>
<feature type="domain" description="Leucine-binding protein" evidence="6">
    <location>
        <begin position="30"/>
        <end position="370"/>
    </location>
</feature>
<evidence type="ECO:0000256" key="4">
    <source>
        <dbReference type="ARBA" id="ARBA00022970"/>
    </source>
</evidence>
<evidence type="ECO:0000313" key="8">
    <source>
        <dbReference type="Proteomes" id="UP000192903"/>
    </source>
</evidence>
<keyword evidence="3 5" id="KW-0732">Signal</keyword>
<dbReference type="PRINTS" id="PR00337">
    <property type="entry name" value="LEUILEVALBP"/>
</dbReference>
<evidence type="ECO:0000259" key="6">
    <source>
        <dbReference type="Pfam" id="PF13458"/>
    </source>
</evidence>
<keyword evidence="2" id="KW-0813">Transport</keyword>
<dbReference type="STRING" id="464029.SAMN02982989_5299"/>
<dbReference type="InterPro" id="IPR028081">
    <property type="entry name" value="Leu-bd"/>
</dbReference>
<dbReference type="InterPro" id="IPR028082">
    <property type="entry name" value="Peripla_BP_I"/>
</dbReference>
<protein>
    <submittedName>
        <fullName evidence="7">Branched-chain amino acid transport system substrate-binding protein</fullName>
    </submittedName>
</protein>
<name>A0A1X7DAR3_9HYPH</name>
<keyword evidence="8" id="KW-1185">Reference proteome</keyword>
<evidence type="ECO:0000256" key="3">
    <source>
        <dbReference type="ARBA" id="ARBA00022729"/>
    </source>
</evidence>
<accession>A0A1X7DAR3</accession>
<dbReference type="RefSeq" id="WP_200814032.1">
    <property type="nucleotide sequence ID" value="NZ_FXAF01000002.1"/>
</dbReference>
<feature type="chain" id="PRO_5013208262" evidence="5">
    <location>
        <begin position="29"/>
        <end position="398"/>
    </location>
</feature>
<dbReference type="SUPFAM" id="SSF53822">
    <property type="entry name" value="Periplasmic binding protein-like I"/>
    <property type="match status" value="1"/>
</dbReference>
<dbReference type="PANTHER" id="PTHR30483:SF6">
    <property type="entry name" value="PERIPLASMIC BINDING PROTEIN OF ABC TRANSPORTER FOR NATURAL AMINO ACIDS"/>
    <property type="match status" value="1"/>
</dbReference>
<dbReference type="GO" id="GO:0006865">
    <property type="term" value="P:amino acid transport"/>
    <property type="evidence" value="ECO:0007669"/>
    <property type="project" value="UniProtKB-KW"/>
</dbReference>
<dbReference type="CDD" id="cd20013">
    <property type="entry name" value="PBP1_RPA0985_benzoate-like"/>
    <property type="match status" value="1"/>
</dbReference>
<comment type="similarity">
    <text evidence="1">Belongs to the leucine-binding protein family.</text>
</comment>
<organism evidence="7 8">
    <name type="scientific">Xaviernesmea oryzae</name>
    <dbReference type="NCBI Taxonomy" id="464029"/>
    <lineage>
        <taxon>Bacteria</taxon>
        <taxon>Pseudomonadati</taxon>
        <taxon>Pseudomonadota</taxon>
        <taxon>Alphaproteobacteria</taxon>
        <taxon>Hyphomicrobiales</taxon>
        <taxon>Rhizobiaceae</taxon>
        <taxon>Rhizobium/Agrobacterium group</taxon>
        <taxon>Xaviernesmea</taxon>
    </lineage>
</organism>
<dbReference type="PANTHER" id="PTHR30483">
    <property type="entry name" value="LEUCINE-SPECIFIC-BINDING PROTEIN"/>
    <property type="match status" value="1"/>
</dbReference>